<accession>A0A8K0D9T5</accession>
<reference evidence="1" key="1">
    <citation type="submission" date="2019-08" db="EMBL/GenBank/DDBJ databases">
        <title>The genome of the North American firefly Photinus pyralis.</title>
        <authorList>
            <consortium name="Photinus pyralis genome working group"/>
            <person name="Fallon T.R."/>
            <person name="Sander Lower S.E."/>
            <person name="Weng J.-K."/>
        </authorList>
    </citation>
    <scope>NUCLEOTIDE SEQUENCE</scope>
    <source>
        <strain evidence="1">TRF0915ILg1</strain>
        <tissue evidence="1">Whole body</tissue>
    </source>
</reference>
<proteinExistence type="predicted"/>
<evidence type="ECO:0000313" key="1">
    <source>
        <dbReference type="EMBL" id="KAF2899511.1"/>
    </source>
</evidence>
<name>A0A8K0D9T5_IGNLU</name>
<keyword evidence="2" id="KW-1185">Reference proteome</keyword>
<comment type="caution">
    <text evidence="1">The sequence shown here is derived from an EMBL/GenBank/DDBJ whole genome shotgun (WGS) entry which is preliminary data.</text>
</comment>
<gene>
    <name evidence="1" type="ORF">ILUMI_06669</name>
</gene>
<protein>
    <recommendedName>
        <fullName evidence="3">Transposase</fullName>
    </recommendedName>
</protein>
<dbReference type="EMBL" id="VTPC01002776">
    <property type="protein sequence ID" value="KAF2899511.1"/>
    <property type="molecule type" value="Genomic_DNA"/>
</dbReference>
<dbReference type="GO" id="GO:0003676">
    <property type="term" value="F:nucleic acid binding"/>
    <property type="evidence" value="ECO:0007669"/>
    <property type="project" value="InterPro"/>
</dbReference>
<dbReference type="AlphaFoldDB" id="A0A8K0D9T5"/>
<dbReference type="PANTHER" id="PTHR47326:SF1">
    <property type="entry name" value="HTH PSQ-TYPE DOMAIN-CONTAINING PROTEIN"/>
    <property type="match status" value="1"/>
</dbReference>
<dbReference type="Proteomes" id="UP000801492">
    <property type="component" value="Unassembled WGS sequence"/>
</dbReference>
<dbReference type="PANTHER" id="PTHR47326">
    <property type="entry name" value="TRANSPOSABLE ELEMENT TC3 TRANSPOSASE-LIKE PROTEIN"/>
    <property type="match status" value="1"/>
</dbReference>
<organism evidence="1 2">
    <name type="scientific">Ignelater luminosus</name>
    <name type="common">Cucubano</name>
    <name type="synonym">Pyrophorus luminosus</name>
    <dbReference type="NCBI Taxonomy" id="2038154"/>
    <lineage>
        <taxon>Eukaryota</taxon>
        <taxon>Metazoa</taxon>
        <taxon>Ecdysozoa</taxon>
        <taxon>Arthropoda</taxon>
        <taxon>Hexapoda</taxon>
        <taxon>Insecta</taxon>
        <taxon>Pterygota</taxon>
        <taxon>Neoptera</taxon>
        <taxon>Endopterygota</taxon>
        <taxon>Coleoptera</taxon>
        <taxon>Polyphaga</taxon>
        <taxon>Elateriformia</taxon>
        <taxon>Elateroidea</taxon>
        <taxon>Elateridae</taxon>
        <taxon>Agrypninae</taxon>
        <taxon>Pyrophorini</taxon>
        <taxon>Ignelater</taxon>
    </lineage>
</organism>
<dbReference type="Gene3D" id="3.30.420.10">
    <property type="entry name" value="Ribonuclease H-like superfamily/Ribonuclease H"/>
    <property type="match status" value="1"/>
</dbReference>
<evidence type="ECO:0000313" key="2">
    <source>
        <dbReference type="Proteomes" id="UP000801492"/>
    </source>
</evidence>
<evidence type="ECO:0008006" key="3">
    <source>
        <dbReference type="Google" id="ProtNLM"/>
    </source>
</evidence>
<dbReference type="OrthoDB" id="6748180at2759"/>
<dbReference type="InterPro" id="IPR036397">
    <property type="entry name" value="RNaseH_sf"/>
</dbReference>
<sequence>MYAVQWSDESRFEMYVGDSRSRVIRKRQKAFHLDCLKRKVKFPTSVMVWGSMSAKGIGKLHFIKGTVDTNKYLQILEESLVPLMEEYLTSGEDFIFQQDGAACHTSKHSLKWLNNYSMPLLE</sequence>